<reference evidence="1" key="1">
    <citation type="submission" date="2022-04" db="EMBL/GenBank/DDBJ databases">
        <title>Chromosome-scale genome assembly of Holotrichia oblita Faldermann.</title>
        <authorList>
            <person name="Rongchong L."/>
        </authorList>
    </citation>
    <scope>NUCLEOTIDE SEQUENCE</scope>
    <source>
        <strain evidence="1">81SQS9</strain>
    </source>
</reference>
<dbReference type="Proteomes" id="UP001056778">
    <property type="component" value="Chromosome 4"/>
</dbReference>
<organism evidence="1 2">
    <name type="scientific">Holotrichia oblita</name>
    <name type="common">Chafer beetle</name>
    <dbReference type="NCBI Taxonomy" id="644536"/>
    <lineage>
        <taxon>Eukaryota</taxon>
        <taxon>Metazoa</taxon>
        <taxon>Ecdysozoa</taxon>
        <taxon>Arthropoda</taxon>
        <taxon>Hexapoda</taxon>
        <taxon>Insecta</taxon>
        <taxon>Pterygota</taxon>
        <taxon>Neoptera</taxon>
        <taxon>Endopterygota</taxon>
        <taxon>Coleoptera</taxon>
        <taxon>Polyphaga</taxon>
        <taxon>Scarabaeiformia</taxon>
        <taxon>Scarabaeidae</taxon>
        <taxon>Melolonthinae</taxon>
        <taxon>Holotrichia</taxon>
    </lineage>
</organism>
<comment type="caution">
    <text evidence="1">The sequence shown here is derived from an EMBL/GenBank/DDBJ whole genome shotgun (WGS) entry which is preliminary data.</text>
</comment>
<gene>
    <name evidence="1" type="ORF">MML48_4g00007796</name>
</gene>
<name>A0ACB9TB96_HOLOL</name>
<dbReference type="EMBL" id="CM043018">
    <property type="protein sequence ID" value="KAI4464106.1"/>
    <property type="molecule type" value="Genomic_DNA"/>
</dbReference>
<sequence length="413" mass="46939">MKILIASIIVVFAAFCVGIPHKRDANNNYHGNDDNITDVIKHENYRAENYTVLTFDGYLLDLIRVSKKTHENHEEQDSKPAVLLMHGLSGSAHDFVAGGATHGLAYKLADNGLDVFLGNARGSRYGLRHLHLNPKKDGHFWRYCWDDIGIRDLPAIIDKILKITGQNQISYVGYNQGNTIFYVMASVKPEYNAKVSKMVALAPLAYIQHAQHPLMTQILQNKDSKSWVIKNIGQHEFSPSNDVVAKQQNECIQHGIERRVCEDNYFILNNISDEIDQDVALEIVDSEPRGCTSKQLLHYAQIMETGRFAPYASVTDDDDSSSSDDSDSSTSQSSEEGNSEDEYRLERVTVPHYIFDVPRDNWYSPEDLNKLKNRLPSVEKVYEFPQYYSNVDLLLAKDAHHRVHEKIVDILKK</sequence>
<evidence type="ECO:0000313" key="1">
    <source>
        <dbReference type="EMBL" id="KAI4464106.1"/>
    </source>
</evidence>
<evidence type="ECO:0000313" key="2">
    <source>
        <dbReference type="Proteomes" id="UP001056778"/>
    </source>
</evidence>
<proteinExistence type="predicted"/>
<keyword evidence="2" id="KW-1185">Reference proteome</keyword>
<accession>A0ACB9TB96</accession>
<protein>
    <submittedName>
        <fullName evidence="1">Lysosomal acid lipase-related</fullName>
    </submittedName>
</protein>